<sequence length="482" mass="55991">MKRFLFLVFVFINFAGKCFPITNDQIIENCKNIKLFYQKVDHFNYDSNQQDYFQQRYIIFDKYFKGKGSPIMFCTGYEADIVDLCHENFFAWQLSEKHGALVVFAEHRYFGESLPFGNNSHKYPFHKYLNVDQTLKDYANVIKSIKSKTPNAENSPVIAFGGSYGGMLAAWIRIKYPHLVEGSLASSAPVSQTNCYDYARIVTDIMRNSSKNCPNVINKLWKIIDNISKSEDGLKKLTNYFKLCNQINSGEIANFKQILVNAIFFLVQSNYNFETNIVTPLPALPVKAFCDRIINSLKDDDLENEENVLNAISNGYQVFFNYTGQTKCLPLEKMLMQNRDALSMEILGCNGKFFTFCTNGKTDIFEEKHFVFEDFFNSCKNKFNLSPVENLFRTYYPFIHDDHRSFSNIIFSNGLWDPYWTSGIYEYVNDEIKIILIENAAHHADLLEPNKNDPESLKKARIDEEKIILKWIEDYNKINPIN</sequence>
<proteinExistence type="inferred from homology"/>
<accession>A0A813UVV4</accession>
<dbReference type="AlphaFoldDB" id="A0A813UVV4"/>
<evidence type="ECO:0000256" key="1">
    <source>
        <dbReference type="ARBA" id="ARBA00011079"/>
    </source>
</evidence>
<organism evidence="7 8">
    <name type="scientific">Brachionus calyciflorus</name>
    <dbReference type="NCBI Taxonomy" id="104777"/>
    <lineage>
        <taxon>Eukaryota</taxon>
        <taxon>Metazoa</taxon>
        <taxon>Spiralia</taxon>
        <taxon>Gnathifera</taxon>
        <taxon>Rotifera</taxon>
        <taxon>Eurotatoria</taxon>
        <taxon>Monogononta</taxon>
        <taxon>Pseudotrocha</taxon>
        <taxon>Ploima</taxon>
        <taxon>Brachionidae</taxon>
        <taxon>Brachionus</taxon>
    </lineage>
</organism>
<feature type="signal peptide" evidence="6">
    <location>
        <begin position="1"/>
        <end position="20"/>
    </location>
</feature>
<dbReference type="PANTHER" id="PTHR11010">
    <property type="entry name" value="PROTEASE S28 PRO-X CARBOXYPEPTIDASE-RELATED"/>
    <property type="match status" value="1"/>
</dbReference>
<dbReference type="SUPFAM" id="SSF53474">
    <property type="entry name" value="alpha/beta-Hydrolases"/>
    <property type="match status" value="1"/>
</dbReference>
<dbReference type="InterPro" id="IPR029058">
    <property type="entry name" value="AB_hydrolase_fold"/>
</dbReference>
<keyword evidence="4" id="KW-0378">Hydrolase</keyword>
<dbReference type="Proteomes" id="UP000663879">
    <property type="component" value="Unassembled WGS sequence"/>
</dbReference>
<evidence type="ECO:0000313" key="8">
    <source>
        <dbReference type="Proteomes" id="UP000663879"/>
    </source>
</evidence>
<comment type="similarity">
    <text evidence="1">Belongs to the peptidase S28 family.</text>
</comment>
<dbReference type="EMBL" id="CAJNOC010001038">
    <property type="protein sequence ID" value="CAF0829046.1"/>
    <property type="molecule type" value="Genomic_DNA"/>
</dbReference>
<evidence type="ECO:0000313" key="7">
    <source>
        <dbReference type="EMBL" id="CAF0829046.1"/>
    </source>
</evidence>
<keyword evidence="8" id="KW-1185">Reference proteome</keyword>
<dbReference type="GO" id="GO:0006508">
    <property type="term" value="P:proteolysis"/>
    <property type="evidence" value="ECO:0007669"/>
    <property type="project" value="UniProtKB-KW"/>
</dbReference>
<dbReference type="InterPro" id="IPR008758">
    <property type="entry name" value="Peptidase_S28"/>
</dbReference>
<feature type="non-terminal residue" evidence="7">
    <location>
        <position position="1"/>
    </location>
</feature>
<dbReference type="Pfam" id="PF05577">
    <property type="entry name" value="Peptidase_S28"/>
    <property type="match status" value="1"/>
</dbReference>
<dbReference type="OrthoDB" id="2130629at2759"/>
<dbReference type="GO" id="GO:0003085">
    <property type="term" value="P:negative regulation of systemic arterial blood pressure"/>
    <property type="evidence" value="ECO:0007669"/>
    <property type="project" value="TreeGrafter"/>
</dbReference>
<keyword evidence="2" id="KW-0645">Protease</keyword>
<evidence type="ECO:0000256" key="4">
    <source>
        <dbReference type="ARBA" id="ARBA00022801"/>
    </source>
</evidence>
<dbReference type="GO" id="GO:0008239">
    <property type="term" value="F:dipeptidyl-peptidase activity"/>
    <property type="evidence" value="ECO:0007669"/>
    <property type="project" value="TreeGrafter"/>
</dbReference>
<dbReference type="GO" id="GO:0043535">
    <property type="term" value="P:regulation of blood vessel endothelial cell migration"/>
    <property type="evidence" value="ECO:0007669"/>
    <property type="project" value="TreeGrafter"/>
</dbReference>
<reference evidence="7" key="1">
    <citation type="submission" date="2021-02" db="EMBL/GenBank/DDBJ databases">
        <authorList>
            <person name="Nowell W R."/>
        </authorList>
    </citation>
    <scope>NUCLEOTIDE SEQUENCE</scope>
    <source>
        <strain evidence="7">Ploen Becks lab</strain>
    </source>
</reference>
<evidence type="ECO:0000256" key="5">
    <source>
        <dbReference type="ARBA" id="ARBA00023180"/>
    </source>
</evidence>
<keyword evidence="3 6" id="KW-0732">Signal</keyword>
<gene>
    <name evidence="7" type="ORF">OXX778_LOCUS7865</name>
</gene>
<protein>
    <submittedName>
        <fullName evidence="7">Uncharacterized protein</fullName>
    </submittedName>
</protein>
<feature type="chain" id="PRO_5032828450" evidence="6">
    <location>
        <begin position="21"/>
        <end position="482"/>
    </location>
</feature>
<dbReference type="Gene3D" id="3.40.50.1820">
    <property type="entry name" value="alpha/beta hydrolase"/>
    <property type="match status" value="1"/>
</dbReference>
<name>A0A813UVV4_9BILA</name>
<evidence type="ECO:0000256" key="2">
    <source>
        <dbReference type="ARBA" id="ARBA00022670"/>
    </source>
</evidence>
<dbReference type="Gene3D" id="1.20.120.980">
    <property type="entry name" value="Serine carboxypeptidase S28, SKS domain"/>
    <property type="match status" value="1"/>
</dbReference>
<dbReference type="PANTHER" id="PTHR11010:SF38">
    <property type="entry name" value="LYSOSOMAL PRO-X CARBOXYPEPTIDASE"/>
    <property type="match status" value="1"/>
</dbReference>
<evidence type="ECO:0000256" key="6">
    <source>
        <dbReference type="SAM" id="SignalP"/>
    </source>
</evidence>
<keyword evidence="5" id="KW-0325">Glycoprotein</keyword>
<evidence type="ECO:0000256" key="3">
    <source>
        <dbReference type="ARBA" id="ARBA00022729"/>
    </source>
</evidence>
<dbReference type="GO" id="GO:0070008">
    <property type="term" value="F:serine-type exopeptidase activity"/>
    <property type="evidence" value="ECO:0007669"/>
    <property type="project" value="InterPro"/>
</dbReference>
<dbReference type="InterPro" id="IPR042269">
    <property type="entry name" value="Ser_carbopepase_S28_SKS"/>
</dbReference>
<comment type="caution">
    <text evidence="7">The sequence shown here is derived from an EMBL/GenBank/DDBJ whole genome shotgun (WGS) entry which is preliminary data.</text>
</comment>